<proteinExistence type="predicted"/>
<gene>
    <name evidence="3" type="ORF">SMSP2_00675</name>
</gene>
<keyword evidence="4" id="KW-1185">Reference proteome</keyword>
<dbReference type="InterPro" id="IPR013320">
    <property type="entry name" value="ConA-like_dom_sf"/>
</dbReference>
<dbReference type="KEGG" id="pbas:SMSP2_00675"/>
<dbReference type="Proteomes" id="UP000188181">
    <property type="component" value="Chromosome"/>
</dbReference>
<protein>
    <recommendedName>
        <fullName evidence="5">LamG-like jellyroll fold domain-containing protein</fullName>
    </recommendedName>
</protein>
<evidence type="ECO:0000256" key="2">
    <source>
        <dbReference type="SAM" id="SignalP"/>
    </source>
</evidence>
<accession>A0A1Q2MCD6</accession>
<evidence type="ECO:0000313" key="3">
    <source>
        <dbReference type="EMBL" id="AQQ70330.1"/>
    </source>
</evidence>
<sequence length="603" mass="65308">MRAKWCFFPIFVVSFAGVCFSADYYCGSDGFADRVIVRDDGSGNALWIVDATTDAAFGDGQGDLSGTFGLITDYHMLGDVNGDGYIDRVVARIHSSGNYLWWEVSYSGPHGFGTTGINASTSFGGPNMIPYAVADVDGDGTDDCIAVVYSDDEDPDTPDPRSYYVKYSAGGFLAGTVESSFYGGTNTDLVGVCDVNNDGVADRVDFFSGAGWRADFGAAEGGFGDSQTDWTGFYGGTNENITRHIGDVNNDGYGDRVLATLNQQGYYDWIASFSTASGFGTTGTEYNQIAPFGETGDQVILADVLTEELPFELAYIAPYTDSFGTNGLWHCDEIIDAGEDKLITPDDNSENPGRNHDMVLRSGVDLGTYATGPQLVTDKIGDPESGDADFGNCFQFDGFSQSLWADTLLNDNLGVDDGNLRVEAWVKFEGETYGAGDSYMFICHHQRFRLRFVDHPTLGFFLSGYVFDTNVTAHHLVYTLPTEDINEWNHVALTFYNGTASLYFNGSVVASKGGLTPTINPSTTPRVSIGAAMHGGPPSYYFYGKIDEVRIGQAVPTPPQCGYWGYSPADLNKDCYVDINDLNVFVSQWLGCTIPGDVSCIPW</sequence>
<reference evidence="4" key="1">
    <citation type="submission" date="2017-02" db="EMBL/GenBank/DDBJ databases">
        <title>Comparative genomics and description of representatives of a novel lineage of planctomycetes thriving in anoxic sediments.</title>
        <authorList>
            <person name="Spring S."/>
            <person name="Bunk B."/>
            <person name="Sproer C."/>
        </authorList>
    </citation>
    <scope>NUCLEOTIDE SEQUENCE [LARGE SCALE GENOMIC DNA]</scope>
    <source>
        <strain evidence="4">SM-Chi-D1</strain>
    </source>
</reference>
<name>A0A1Q2MCD6_9BACT</name>
<dbReference type="Pfam" id="PF13517">
    <property type="entry name" value="FG-GAP_3"/>
    <property type="match status" value="1"/>
</dbReference>
<dbReference type="OrthoDB" id="344301at2"/>
<dbReference type="Pfam" id="PF13385">
    <property type="entry name" value="Laminin_G_3"/>
    <property type="match status" value="1"/>
</dbReference>
<dbReference type="STRING" id="1851148.SMSP2_00675"/>
<evidence type="ECO:0000256" key="1">
    <source>
        <dbReference type="ARBA" id="ARBA00022729"/>
    </source>
</evidence>
<dbReference type="InterPro" id="IPR013517">
    <property type="entry name" value="FG-GAP"/>
</dbReference>
<evidence type="ECO:0008006" key="5">
    <source>
        <dbReference type="Google" id="ProtNLM"/>
    </source>
</evidence>
<dbReference type="InterPro" id="IPR028994">
    <property type="entry name" value="Integrin_alpha_N"/>
</dbReference>
<feature type="chain" id="PRO_5012681852" description="LamG-like jellyroll fold domain-containing protein" evidence="2">
    <location>
        <begin position="22"/>
        <end position="603"/>
    </location>
</feature>
<dbReference type="RefSeq" id="WP_146682603.1">
    <property type="nucleotide sequence ID" value="NZ_CP019646.1"/>
</dbReference>
<dbReference type="SUPFAM" id="SSF49899">
    <property type="entry name" value="Concanavalin A-like lectins/glucanases"/>
    <property type="match status" value="1"/>
</dbReference>
<dbReference type="AlphaFoldDB" id="A0A1Q2MCD6"/>
<dbReference type="EMBL" id="CP019646">
    <property type="protein sequence ID" value="AQQ70330.1"/>
    <property type="molecule type" value="Genomic_DNA"/>
</dbReference>
<dbReference type="SUPFAM" id="SSF69318">
    <property type="entry name" value="Integrin alpha N-terminal domain"/>
    <property type="match status" value="1"/>
</dbReference>
<feature type="signal peptide" evidence="2">
    <location>
        <begin position="1"/>
        <end position="21"/>
    </location>
</feature>
<evidence type="ECO:0000313" key="4">
    <source>
        <dbReference type="Proteomes" id="UP000188181"/>
    </source>
</evidence>
<dbReference type="Gene3D" id="2.60.120.200">
    <property type="match status" value="1"/>
</dbReference>
<organism evidence="3 4">
    <name type="scientific">Limihaloglobus sulfuriphilus</name>
    <dbReference type="NCBI Taxonomy" id="1851148"/>
    <lineage>
        <taxon>Bacteria</taxon>
        <taxon>Pseudomonadati</taxon>
        <taxon>Planctomycetota</taxon>
        <taxon>Phycisphaerae</taxon>
        <taxon>Sedimentisphaerales</taxon>
        <taxon>Sedimentisphaeraceae</taxon>
        <taxon>Limihaloglobus</taxon>
    </lineage>
</organism>
<keyword evidence="1 2" id="KW-0732">Signal</keyword>